<dbReference type="Proteomes" id="UP000504724">
    <property type="component" value="Chromosome"/>
</dbReference>
<name>A0A7D4SS03_9GAMM</name>
<dbReference type="InterPro" id="IPR006311">
    <property type="entry name" value="TAT_signal"/>
</dbReference>
<accession>A0A7D4SS03</accession>
<dbReference type="PANTHER" id="PTHR30024">
    <property type="entry name" value="ALIPHATIC SULFONATES-BINDING PROTEIN-RELATED"/>
    <property type="match status" value="1"/>
</dbReference>
<dbReference type="Gene3D" id="3.40.190.10">
    <property type="entry name" value="Periplasmic binding protein-like II"/>
    <property type="match status" value="2"/>
</dbReference>
<gene>
    <name evidence="1" type="ORF">HQN79_04840</name>
</gene>
<evidence type="ECO:0000313" key="2">
    <source>
        <dbReference type="Proteomes" id="UP000504724"/>
    </source>
</evidence>
<dbReference type="PROSITE" id="PS51318">
    <property type="entry name" value="TAT"/>
    <property type="match status" value="1"/>
</dbReference>
<dbReference type="Pfam" id="PF13379">
    <property type="entry name" value="NMT1_2"/>
    <property type="match status" value="1"/>
</dbReference>
<dbReference type="KEGG" id="txa:HQN79_04840"/>
<dbReference type="SUPFAM" id="SSF53850">
    <property type="entry name" value="Periplasmic binding protein-like II"/>
    <property type="match status" value="1"/>
</dbReference>
<protein>
    <submittedName>
        <fullName evidence="1">ABC transporter substrate-binding protein</fullName>
    </submittedName>
</protein>
<organism evidence="1 2">
    <name type="scientific">Thiomicrorhabdus xiamenensis</name>
    <dbReference type="NCBI Taxonomy" id="2739063"/>
    <lineage>
        <taxon>Bacteria</taxon>
        <taxon>Pseudomonadati</taxon>
        <taxon>Pseudomonadota</taxon>
        <taxon>Gammaproteobacteria</taxon>
        <taxon>Thiotrichales</taxon>
        <taxon>Piscirickettsiaceae</taxon>
        <taxon>Thiomicrorhabdus</taxon>
    </lineage>
</organism>
<reference evidence="1 2" key="1">
    <citation type="submission" date="2020-05" db="EMBL/GenBank/DDBJ databases">
        <title>Thiomicrorhabdus sediminis sp.nov. and Thiomicrorhabdus xiamenensis sp.nov., novel sulfur-oxidizing bacteria isolated from coastal sediment.</title>
        <authorList>
            <person name="Liu X."/>
        </authorList>
    </citation>
    <scope>NUCLEOTIDE SEQUENCE [LARGE SCALE GENOMIC DNA]</scope>
    <source>
        <strain evidence="1 2">G2</strain>
    </source>
</reference>
<keyword evidence="2" id="KW-1185">Reference proteome</keyword>
<sequence>MKSDLFKWFQSTDVVSKTDETGHGRRDFLRTGCSCCAALALTPAAGLMLATAGRAEAAVSSTTLKVGHLPAGCVSHVLLAKKRGMFAKAGLKVDLVQFNGPADNIRALVAGELHMMHNPWTTTMAAYAEGSKDLRIIGGSGLAGIELVARKGSVANVNEFIEKAGKKLRVGTLRLDTLELVAHGVMSQNGVSYDDYEMTFFPSMVGMGEALINGSVDVCTLAQPYAEMVVKEAGGIYLADSNDVWGPEAPDCVITATEGFLKKDSAMATDYMAVLRESAESFYNDFDAALDDLQPLYGVPREILAIALKRQSPDPLINAAGVSGIRKGVKYLIELGYFDSNIADEVLNLSHQPV</sequence>
<dbReference type="AlphaFoldDB" id="A0A7D4SS03"/>
<proteinExistence type="predicted"/>
<evidence type="ECO:0000313" key="1">
    <source>
        <dbReference type="EMBL" id="QKI88943.1"/>
    </source>
</evidence>
<dbReference type="RefSeq" id="WP_173284605.1">
    <property type="nucleotide sequence ID" value="NZ_CP054020.1"/>
</dbReference>
<dbReference type="EMBL" id="CP054020">
    <property type="protein sequence ID" value="QKI88943.1"/>
    <property type="molecule type" value="Genomic_DNA"/>
</dbReference>